<evidence type="ECO:0000313" key="2">
    <source>
        <dbReference type="EMBL" id="AJE04508.1"/>
    </source>
</evidence>
<dbReference type="STRING" id="345632.GPICK_15090"/>
<evidence type="ECO:0000259" key="1">
    <source>
        <dbReference type="Pfam" id="PF01740"/>
    </source>
</evidence>
<dbReference type="Proteomes" id="UP000057609">
    <property type="component" value="Chromosome"/>
</dbReference>
<gene>
    <name evidence="2" type="ORF">GPICK_15090</name>
</gene>
<protein>
    <recommendedName>
        <fullName evidence="1">STAS domain-containing protein</fullName>
    </recommendedName>
</protein>
<feature type="domain" description="STAS" evidence="1">
    <location>
        <begin position="50"/>
        <end position="101"/>
    </location>
</feature>
<dbReference type="SUPFAM" id="SSF52091">
    <property type="entry name" value="SpoIIaa-like"/>
    <property type="match status" value="1"/>
</dbReference>
<proteinExistence type="predicted"/>
<keyword evidence="3" id="KW-1185">Reference proteome</keyword>
<dbReference type="HOGENOM" id="CLU_148572_0_0_7"/>
<name>A0A0B5BCQ3_9BACT</name>
<dbReference type="EMBL" id="CP009788">
    <property type="protein sequence ID" value="AJE04508.1"/>
    <property type="molecule type" value="Genomic_DNA"/>
</dbReference>
<dbReference type="RefSeq" id="WP_039744586.1">
    <property type="nucleotide sequence ID" value="NZ_CP009788.1"/>
</dbReference>
<dbReference type="InterPro" id="IPR036513">
    <property type="entry name" value="STAS_dom_sf"/>
</dbReference>
<dbReference type="OrthoDB" id="5398581at2"/>
<evidence type="ECO:0000313" key="3">
    <source>
        <dbReference type="Proteomes" id="UP000057609"/>
    </source>
</evidence>
<organism evidence="2 3">
    <name type="scientific">Geobacter pickeringii</name>
    <dbReference type="NCBI Taxonomy" id="345632"/>
    <lineage>
        <taxon>Bacteria</taxon>
        <taxon>Pseudomonadati</taxon>
        <taxon>Thermodesulfobacteriota</taxon>
        <taxon>Desulfuromonadia</taxon>
        <taxon>Geobacterales</taxon>
        <taxon>Geobacteraceae</taxon>
        <taxon>Geobacter</taxon>
    </lineage>
</organism>
<accession>A0A0B5BCQ3</accession>
<dbReference type="Gene3D" id="3.30.750.24">
    <property type="entry name" value="STAS domain"/>
    <property type="match status" value="1"/>
</dbReference>
<dbReference type="KEGG" id="gpi:GPICK_15090"/>
<dbReference type="Pfam" id="PF01740">
    <property type="entry name" value="STAS"/>
    <property type="match status" value="1"/>
</dbReference>
<sequence>MPEHADTTARIALSGNWSICCVTDRLSELTTHLGSLLAGREADASTSREICVRDVESIDASGCQLLAVFLRHLRRHGFAPTIVNQPEHVRSSMAMLGFDAELEGTGV</sequence>
<dbReference type="AlphaFoldDB" id="A0A0B5BCQ3"/>
<dbReference type="InterPro" id="IPR002645">
    <property type="entry name" value="STAS_dom"/>
</dbReference>
<reference evidence="2 3" key="1">
    <citation type="journal article" date="2015" name="Genome Announc.">
        <title>Complete Genome of Geobacter pickeringii G13T, a Metal-Reducing Isolate from Sedimentary Kaolin Deposits.</title>
        <authorList>
            <person name="Badalamenti J.P."/>
            <person name="Bond D.R."/>
        </authorList>
    </citation>
    <scope>NUCLEOTIDE SEQUENCE [LARGE SCALE GENOMIC DNA]</scope>
    <source>
        <strain evidence="2 3">G13</strain>
    </source>
</reference>